<protein>
    <submittedName>
        <fullName evidence="1">YbgS-like family protein</fullName>
    </submittedName>
</protein>
<keyword evidence="2" id="KW-1185">Reference proteome</keyword>
<accession>A0ACC5RHR0</accession>
<gene>
    <name evidence="1" type="ORF">JJL49_03065</name>
</gene>
<proteinExistence type="predicted"/>
<evidence type="ECO:0000313" key="2">
    <source>
        <dbReference type="Proteomes" id="UP000633731"/>
    </source>
</evidence>
<dbReference type="Proteomes" id="UP000633731">
    <property type="component" value="Unassembled WGS sequence"/>
</dbReference>
<organism evidence="1 2">
    <name type="scientific">Enterobacter agglomerans</name>
    <name type="common">Erwinia herbicola</name>
    <name type="synonym">Pantoea agglomerans</name>
    <dbReference type="NCBI Taxonomy" id="549"/>
    <lineage>
        <taxon>Bacteria</taxon>
        <taxon>Pseudomonadati</taxon>
        <taxon>Pseudomonadota</taxon>
        <taxon>Gammaproteobacteria</taxon>
        <taxon>Enterobacterales</taxon>
        <taxon>Erwiniaceae</taxon>
        <taxon>Pantoea</taxon>
        <taxon>Pantoea agglomerans group</taxon>
    </lineage>
</organism>
<evidence type="ECO:0000313" key="1">
    <source>
        <dbReference type="EMBL" id="MBK4724214.1"/>
    </source>
</evidence>
<name>A0ACC5RHR0_ENTAG</name>
<dbReference type="EMBL" id="JAEOXF010000001">
    <property type="protein sequence ID" value="MBK4724214.1"/>
    <property type="molecule type" value="Genomic_DNA"/>
</dbReference>
<reference evidence="1" key="1">
    <citation type="submission" date="2021-01" db="EMBL/GenBank/DDBJ databases">
        <title>Draft genome of Pantoea agglomerans Eh 335.</title>
        <authorList>
            <person name="Emsley S.A."/>
            <person name="Oline D.K."/>
            <person name="Saw J.H."/>
            <person name="Ushijima B."/>
            <person name="Videau P."/>
            <person name="Koyack M.J."/>
        </authorList>
    </citation>
    <scope>NUCLEOTIDE SEQUENCE</scope>
    <source>
        <strain evidence="1">Eh 335</strain>
    </source>
</reference>
<comment type="caution">
    <text evidence="1">The sequence shown here is derived from an EMBL/GenBank/DDBJ whole genome shotgun (WGS) entry which is preliminary data.</text>
</comment>
<sequence length="111" mass="11382">MMNKFAIVFLTAAMTLGSGAAMAADNNGSANAAADAGAVAPGSNEKIAPNNVDNSKINTSGDNATHKDMKHHKGMSADEVNKNTQCKDGKCPDINKKVGNEADTKTDGTSQ</sequence>